<dbReference type="GO" id="GO:0016787">
    <property type="term" value="F:hydrolase activity"/>
    <property type="evidence" value="ECO:0007669"/>
    <property type="project" value="UniProtKB-KW"/>
</dbReference>
<evidence type="ECO:0000256" key="10">
    <source>
        <dbReference type="ARBA" id="ARBA00069821"/>
    </source>
</evidence>
<dbReference type="EMBL" id="GDKF01001382">
    <property type="protein sequence ID" value="JAT77240.1"/>
    <property type="molecule type" value="Transcribed_RNA"/>
</dbReference>
<keyword evidence="7" id="KW-0539">Nucleus</keyword>
<feature type="compositionally biased region" description="Low complexity" evidence="13">
    <location>
        <begin position="176"/>
        <end position="193"/>
    </location>
</feature>
<comment type="subunit">
    <text evidence="9">Interacts with MLH1.</text>
</comment>
<dbReference type="Gene3D" id="1.10.340.30">
    <property type="entry name" value="Hypothetical protein, domain 2"/>
    <property type="match status" value="1"/>
</dbReference>
<evidence type="ECO:0000256" key="13">
    <source>
        <dbReference type="SAM" id="MobiDB-lite"/>
    </source>
</evidence>
<dbReference type="InterPro" id="IPR011257">
    <property type="entry name" value="DNA_glycosylase"/>
</dbReference>
<evidence type="ECO:0000256" key="3">
    <source>
        <dbReference type="ARBA" id="ARBA00022763"/>
    </source>
</evidence>
<protein>
    <recommendedName>
        <fullName evidence="10">Methyl-CpG-binding domain protein 4</fullName>
    </recommendedName>
    <alternativeName>
        <fullName evidence="11">Methyl-CpG-binding protein MBD4</fullName>
    </alternativeName>
    <alternativeName>
        <fullName evidence="12">Mismatch-specific DNA N-glycosylase</fullName>
    </alternativeName>
</protein>
<keyword evidence="2" id="KW-0597">Phosphoprotein</keyword>
<accession>A0A1D2ADG4</accession>
<feature type="compositionally biased region" description="Low complexity" evidence="13">
    <location>
        <begin position="74"/>
        <end position="85"/>
    </location>
</feature>
<evidence type="ECO:0000256" key="8">
    <source>
        <dbReference type="ARBA" id="ARBA00055831"/>
    </source>
</evidence>
<feature type="region of interest" description="Disordered" evidence="13">
    <location>
        <begin position="61"/>
        <end position="252"/>
    </location>
</feature>
<comment type="subcellular location">
    <subcellularLocation>
        <location evidence="1">Nucleus</location>
    </subcellularLocation>
</comment>
<feature type="compositionally biased region" description="Polar residues" evidence="13">
    <location>
        <begin position="87"/>
        <end position="96"/>
    </location>
</feature>
<proteinExistence type="predicted"/>
<keyword evidence="4" id="KW-0378">Hydrolase</keyword>
<evidence type="ECO:0000256" key="1">
    <source>
        <dbReference type="ARBA" id="ARBA00004123"/>
    </source>
</evidence>
<evidence type="ECO:0000256" key="12">
    <source>
        <dbReference type="ARBA" id="ARBA00083330"/>
    </source>
</evidence>
<evidence type="ECO:0000256" key="2">
    <source>
        <dbReference type="ARBA" id="ARBA00022553"/>
    </source>
</evidence>
<dbReference type="InterPro" id="IPR045138">
    <property type="entry name" value="MeCP2/MBD4"/>
</dbReference>
<dbReference type="GO" id="GO:0006281">
    <property type="term" value="P:DNA repair"/>
    <property type="evidence" value="ECO:0007669"/>
    <property type="project" value="UniProtKB-KW"/>
</dbReference>
<keyword evidence="6" id="KW-0234">DNA repair</keyword>
<dbReference type="FunFam" id="1.10.340.30:FF:000051">
    <property type="entry name" value="Methyl-CpG-binding domain protein 4"/>
    <property type="match status" value="1"/>
</dbReference>
<feature type="compositionally biased region" description="Pro residues" evidence="13">
    <location>
        <begin position="157"/>
        <end position="168"/>
    </location>
</feature>
<keyword evidence="3" id="KW-0227">DNA damage</keyword>
<sequence length="434" mass="46700">LVLLQTSRCTCYSQIHMHDGASIERLQGHDEAEALGCPKCRWAVRGCGRCRALSPAARRIKRQKRELGSRLGRRGAAANAPRGPAQLKQNNSQTGPSKRCFPAEAPAASKAQSQTGACAAPPAKFRRVEQEASPVPGKQAFAAATGSVRQREGPEAAPLPGPDGPPPSKFRKVQPSGSCSPSHGTVSSGSTSTAPPPSPAHAAPAADFRKKLEVGMEEARKRRLSGKSDTSHPSPLSPPLKRMCKGPGPASPRLLPEDPRVALWHPPISPYGLLEEELYPDPWKLLVACMLLNKTTSRAVRSVIWTLFDMCPGPLVAAVTHVARIQALIQPLGLANKRAEAIQRLSWEYAHKDWRDPQELHGVGRYGADAYHMFCRGLWREVEPEDKDLRRYRDWLLATGGQGMGFQAEAGGGGRGGGAAGSQGPERVEAMCCD</sequence>
<feature type="region of interest" description="Disordered" evidence="13">
    <location>
        <begin position="409"/>
        <end position="434"/>
    </location>
</feature>
<feature type="compositionally biased region" description="Basic and acidic residues" evidence="13">
    <location>
        <begin position="207"/>
        <end position="220"/>
    </location>
</feature>
<evidence type="ECO:0000256" key="5">
    <source>
        <dbReference type="ARBA" id="ARBA00023125"/>
    </source>
</evidence>
<reference evidence="14" key="1">
    <citation type="submission" date="2015-08" db="EMBL/GenBank/DDBJ databases">
        <authorList>
            <person name="Babu N.S."/>
            <person name="Beckwith C.J."/>
            <person name="Beseler K.G."/>
            <person name="Brison A."/>
            <person name="Carone J.V."/>
            <person name="Caskin T.P."/>
            <person name="Diamond M."/>
            <person name="Durham M.E."/>
            <person name="Foxe J.M."/>
            <person name="Go M."/>
            <person name="Henderson B.A."/>
            <person name="Jones I.B."/>
            <person name="McGettigan J.A."/>
            <person name="Micheletti S.J."/>
            <person name="Nasrallah M.E."/>
            <person name="Ortiz D."/>
            <person name="Piller C.R."/>
            <person name="Privatt S.R."/>
            <person name="Schneider S.L."/>
            <person name="Sharp S."/>
            <person name="Smith T.C."/>
            <person name="Stanton J.D."/>
            <person name="Ullery H.E."/>
            <person name="Wilson R.J."/>
            <person name="Serrano M.G."/>
            <person name="Buck G."/>
            <person name="Lee V."/>
            <person name="Wang Y."/>
            <person name="Carvalho R."/>
            <person name="Voegtly L."/>
            <person name="Shi R."/>
            <person name="Duckworth R."/>
            <person name="Johnson A."/>
            <person name="Loviza R."/>
            <person name="Walstead R."/>
            <person name="Shah Z."/>
            <person name="Kiflezghi M."/>
            <person name="Wade K."/>
            <person name="Ball S.L."/>
            <person name="Bradley K.W."/>
            <person name="Asai D.J."/>
            <person name="Bowman C.A."/>
            <person name="Russell D.A."/>
            <person name="Pope W.H."/>
            <person name="Jacobs-Sera D."/>
            <person name="Hendrix R.W."/>
            <person name="Hatfull G.F."/>
        </authorList>
    </citation>
    <scope>NUCLEOTIDE SEQUENCE</scope>
</reference>
<evidence type="ECO:0000256" key="6">
    <source>
        <dbReference type="ARBA" id="ARBA00023204"/>
    </source>
</evidence>
<dbReference type="PANTHER" id="PTHR15074">
    <property type="entry name" value="METHYL-CPG-BINDING PROTEIN"/>
    <property type="match status" value="1"/>
</dbReference>
<evidence type="ECO:0000256" key="9">
    <source>
        <dbReference type="ARBA" id="ARBA00062707"/>
    </source>
</evidence>
<evidence type="ECO:0000256" key="7">
    <source>
        <dbReference type="ARBA" id="ARBA00023242"/>
    </source>
</evidence>
<name>A0A1D2ADG4_AUXPR</name>
<feature type="non-terminal residue" evidence="14">
    <location>
        <position position="1"/>
    </location>
</feature>
<evidence type="ECO:0000256" key="11">
    <source>
        <dbReference type="ARBA" id="ARBA00076709"/>
    </source>
</evidence>
<gene>
    <name evidence="14" type="ORF">g.1433</name>
</gene>
<dbReference type="GO" id="GO:0005634">
    <property type="term" value="C:nucleus"/>
    <property type="evidence" value="ECO:0007669"/>
    <property type="project" value="UniProtKB-SubCell"/>
</dbReference>
<evidence type="ECO:0000256" key="4">
    <source>
        <dbReference type="ARBA" id="ARBA00022801"/>
    </source>
</evidence>
<comment type="function">
    <text evidence="8">Mismatch-specific DNA N-glycosylase involved in DNA repair. Has thymine glycosylase activity and is specific for G:T mismatches within methylated and unmethylated CpG sites. Can also remove uracil or 5-fluorouracil in G:U mismatches. Has no lyase activity. Was first identified as methyl-CpG-binding protein.</text>
</comment>
<dbReference type="GO" id="GO:0003677">
    <property type="term" value="F:DNA binding"/>
    <property type="evidence" value="ECO:0007669"/>
    <property type="project" value="UniProtKB-KW"/>
</dbReference>
<dbReference type="PANTHER" id="PTHR15074:SF0">
    <property type="entry name" value="METHYL-CPG-BINDING DOMAIN PROTEIN 4-LIKE PROTEIN"/>
    <property type="match status" value="1"/>
</dbReference>
<keyword evidence="5" id="KW-0238">DNA-binding</keyword>
<organism evidence="14">
    <name type="scientific">Auxenochlorella protothecoides</name>
    <name type="common">Green microalga</name>
    <name type="synonym">Chlorella protothecoides</name>
    <dbReference type="NCBI Taxonomy" id="3075"/>
    <lineage>
        <taxon>Eukaryota</taxon>
        <taxon>Viridiplantae</taxon>
        <taxon>Chlorophyta</taxon>
        <taxon>core chlorophytes</taxon>
        <taxon>Trebouxiophyceae</taxon>
        <taxon>Chlorellales</taxon>
        <taxon>Chlorellaceae</taxon>
        <taxon>Auxenochlorella</taxon>
    </lineage>
</organism>
<dbReference type="SUPFAM" id="SSF48150">
    <property type="entry name" value="DNA-glycosylase"/>
    <property type="match status" value="1"/>
</dbReference>
<feature type="compositionally biased region" description="Gly residues" evidence="13">
    <location>
        <begin position="409"/>
        <end position="421"/>
    </location>
</feature>
<dbReference type="AlphaFoldDB" id="A0A1D2ADG4"/>
<evidence type="ECO:0000313" key="14">
    <source>
        <dbReference type="EMBL" id="JAT77240.1"/>
    </source>
</evidence>